<dbReference type="RefSeq" id="WP_217067013.1">
    <property type="nucleotide sequence ID" value="NZ_JAHQCS010000112.1"/>
</dbReference>
<feature type="region of interest" description="Disordered" evidence="1">
    <location>
        <begin position="58"/>
        <end position="99"/>
    </location>
</feature>
<keyword evidence="3" id="KW-1185">Reference proteome</keyword>
<dbReference type="EMBL" id="JAHQCS010000112">
    <property type="protein sequence ID" value="MBU9712836.1"/>
    <property type="molecule type" value="Genomic_DNA"/>
</dbReference>
<feature type="compositionally biased region" description="Polar residues" evidence="1">
    <location>
        <begin position="58"/>
        <end position="69"/>
    </location>
</feature>
<comment type="caution">
    <text evidence="2">The sequence shown here is derived from an EMBL/GenBank/DDBJ whole genome shotgun (WGS) entry which is preliminary data.</text>
</comment>
<protein>
    <submittedName>
        <fullName evidence="2">Uncharacterized protein</fullName>
    </submittedName>
</protein>
<evidence type="ECO:0000313" key="2">
    <source>
        <dbReference type="EMBL" id="MBU9712836.1"/>
    </source>
</evidence>
<reference evidence="2 3" key="1">
    <citation type="submission" date="2021-06" db="EMBL/GenBank/DDBJ databases">
        <title>Bacillus sp. RD4P76, an endophyte from a halophyte.</title>
        <authorList>
            <person name="Sun J.-Q."/>
        </authorList>
    </citation>
    <scope>NUCLEOTIDE SEQUENCE [LARGE SCALE GENOMIC DNA]</scope>
    <source>
        <strain evidence="2 3">CGMCC 1.15917</strain>
    </source>
</reference>
<dbReference type="Proteomes" id="UP000784880">
    <property type="component" value="Unassembled WGS sequence"/>
</dbReference>
<evidence type="ECO:0000313" key="3">
    <source>
        <dbReference type="Proteomes" id="UP000784880"/>
    </source>
</evidence>
<evidence type="ECO:0000256" key="1">
    <source>
        <dbReference type="SAM" id="MobiDB-lite"/>
    </source>
</evidence>
<gene>
    <name evidence="2" type="ORF">KS419_13985</name>
</gene>
<accession>A0ABS6JGS7</accession>
<proteinExistence type="predicted"/>
<name>A0ABS6JGS7_9BACI</name>
<feature type="compositionally biased region" description="Polar residues" evidence="1">
    <location>
        <begin position="79"/>
        <end position="88"/>
    </location>
</feature>
<sequence>MSQKDQILDVYIDRLFKKHNISTDKIDLSGEEKNRMRGIIENIQSEVENFLENAETVVTENDMPNNLNNDSEEAEETYSESPKNSLTSPKVYVRNKRKN</sequence>
<organism evidence="2 3">
    <name type="scientific">Evansella tamaricis</name>
    <dbReference type="NCBI Taxonomy" id="2069301"/>
    <lineage>
        <taxon>Bacteria</taxon>
        <taxon>Bacillati</taxon>
        <taxon>Bacillota</taxon>
        <taxon>Bacilli</taxon>
        <taxon>Bacillales</taxon>
        <taxon>Bacillaceae</taxon>
        <taxon>Evansella</taxon>
    </lineage>
</organism>